<organism evidence="1 2">
    <name type="scientific">Candidatus Electrothrix aarhusensis</name>
    <dbReference type="NCBI Taxonomy" id="1859131"/>
    <lineage>
        <taxon>Bacteria</taxon>
        <taxon>Pseudomonadati</taxon>
        <taxon>Thermodesulfobacteriota</taxon>
        <taxon>Desulfobulbia</taxon>
        <taxon>Desulfobulbales</taxon>
        <taxon>Desulfobulbaceae</taxon>
        <taxon>Candidatus Electrothrix</taxon>
    </lineage>
</organism>
<protein>
    <recommendedName>
        <fullName evidence="3">Rpn family recombination-promoting nuclease/putative transposase</fullName>
    </recommendedName>
</protein>
<dbReference type="AlphaFoldDB" id="A0A444IXC5"/>
<sequence length="316" mass="36283">MSEARTLVSFDWAIKNILRDKANYDVLEGFLGTLLDKDIRILSLLESESNQDNASDKFNRVDLSVEDEDGEIYVIEVQAGWERYYLQRLLYGSSKLIVDHLKLGESFGKVKKVISISILYFLLGEGENDYLYKGTNEFFGLNTKERLHLKPGKRRAVVGREIEAGANVFPEYYLIEVERFHNIINSGIDEWVYFFKNSEVRSDFRSKNIQAAAEKLDLLRMPEKERRAYEKYLYNRASEKDMIESAYDEGIDEGIEKGIKKGIEQGLEKARAEVAVNMVRMGLLTVDQIAEATGLSRDEIRKISEGELNINTGDRC</sequence>
<dbReference type="Pfam" id="PF12784">
    <property type="entry name" value="PDDEXK_2"/>
    <property type="match status" value="1"/>
</dbReference>
<evidence type="ECO:0000313" key="1">
    <source>
        <dbReference type="EMBL" id="RWX45432.1"/>
    </source>
</evidence>
<dbReference type="Proteomes" id="UP000287853">
    <property type="component" value="Unassembled WGS sequence"/>
</dbReference>
<keyword evidence="2" id="KW-1185">Reference proteome</keyword>
<gene>
    <name evidence="1" type="ORF">H206_00916</name>
</gene>
<reference evidence="1 2" key="1">
    <citation type="submission" date="2017-01" db="EMBL/GenBank/DDBJ databases">
        <title>The cable genome- insights into the physiology and evolution of filamentous bacteria capable of sulfide oxidation via long distance electron transfer.</title>
        <authorList>
            <person name="Schreiber L."/>
            <person name="Bjerg J.T."/>
            <person name="Boggild A."/>
            <person name="Van De Vossenberg J."/>
            <person name="Meysman F."/>
            <person name="Nielsen L.P."/>
            <person name="Schramm A."/>
            <person name="Kjeldsen K.U."/>
        </authorList>
    </citation>
    <scope>NUCLEOTIDE SEQUENCE [LARGE SCALE GENOMIC DNA]</scope>
    <source>
        <strain evidence="1">MCF</strain>
    </source>
</reference>
<proteinExistence type="predicted"/>
<dbReference type="PANTHER" id="PTHR41317">
    <property type="entry name" value="PD-(D_E)XK NUCLEASE FAMILY TRANSPOSASE"/>
    <property type="match status" value="1"/>
</dbReference>
<accession>A0A444IXC5</accession>
<name>A0A444IXC5_9BACT</name>
<dbReference type="PANTHER" id="PTHR41317:SF1">
    <property type="entry name" value="PD-(D_E)XK NUCLEASE FAMILY TRANSPOSASE"/>
    <property type="match status" value="1"/>
</dbReference>
<comment type="caution">
    <text evidence="1">The sequence shown here is derived from an EMBL/GenBank/DDBJ whole genome shotgun (WGS) entry which is preliminary data.</text>
</comment>
<dbReference type="EMBL" id="MTKO01000078">
    <property type="protein sequence ID" value="RWX45432.1"/>
    <property type="molecule type" value="Genomic_DNA"/>
</dbReference>
<evidence type="ECO:0008006" key="3">
    <source>
        <dbReference type="Google" id="ProtNLM"/>
    </source>
</evidence>
<evidence type="ECO:0000313" key="2">
    <source>
        <dbReference type="Proteomes" id="UP000287853"/>
    </source>
</evidence>